<evidence type="ECO:0000256" key="8">
    <source>
        <dbReference type="ARBA" id="ARBA00022840"/>
    </source>
</evidence>
<comment type="catalytic activity">
    <reaction evidence="1 11">
        <text>5-(2-hydroxyethyl)-4-methylthiazole + ATP = 4-methyl-5-(2-phosphooxyethyl)-thiazole + ADP + H(+)</text>
        <dbReference type="Rhea" id="RHEA:24212"/>
        <dbReference type="ChEBI" id="CHEBI:15378"/>
        <dbReference type="ChEBI" id="CHEBI:17957"/>
        <dbReference type="ChEBI" id="CHEBI:30616"/>
        <dbReference type="ChEBI" id="CHEBI:58296"/>
        <dbReference type="ChEBI" id="CHEBI:456216"/>
        <dbReference type="EC" id="2.7.1.50"/>
    </reaction>
</comment>
<protein>
    <recommendedName>
        <fullName evidence="11">Hydroxyethylthiazole kinase</fullName>
        <ecNumber evidence="11">2.7.1.50</ecNumber>
    </recommendedName>
    <alternativeName>
        <fullName evidence="11">4-methyl-5-beta-hydroxyethylthiazole kinase</fullName>
        <shortName evidence="11">TH kinase</shortName>
        <shortName evidence="11">Thz kinase</shortName>
    </alternativeName>
</protein>
<evidence type="ECO:0000256" key="9">
    <source>
        <dbReference type="ARBA" id="ARBA00022842"/>
    </source>
</evidence>
<dbReference type="InterPro" id="IPR029056">
    <property type="entry name" value="Ribokinase-like"/>
</dbReference>
<dbReference type="Gene3D" id="3.40.1190.20">
    <property type="match status" value="1"/>
</dbReference>
<comment type="pathway">
    <text evidence="3 11">Cofactor biosynthesis; thiamine diphosphate biosynthesis; 4-methyl-5-(2-phosphoethyl)-thiazole from 5-(2-hydroxyethyl)-4-methylthiazole: step 1/1.</text>
</comment>
<dbReference type="Proteomes" id="UP000214588">
    <property type="component" value="Unassembled WGS sequence"/>
</dbReference>
<dbReference type="NCBIfam" id="NF006830">
    <property type="entry name" value="PRK09355.1"/>
    <property type="match status" value="1"/>
</dbReference>
<keyword evidence="7 11" id="KW-0418">Kinase</keyword>
<keyword evidence="6 11" id="KW-0547">Nucleotide-binding</keyword>
<dbReference type="UniPathway" id="UPA00060">
    <property type="reaction ID" value="UER00139"/>
</dbReference>
<evidence type="ECO:0000256" key="5">
    <source>
        <dbReference type="ARBA" id="ARBA00022723"/>
    </source>
</evidence>
<name>A0A226BUJ6_9FIRM</name>
<evidence type="ECO:0000256" key="4">
    <source>
        <dbReference type="ARBA" id="ARBA00022679"/>
    </source>
</evidence>
<evidence type="ECO:0000256" key="3">
    <source>
        <dbReference type="ARBA" id="ARBA00004868"/>
    </source>
</evidence>
<evidence type="ECO:0000313" key="12">
    <source>
        <dbReference type="EMBL" id="OWZ82666.1"/>
    </source>
</evidence>
<dbReference type="InterPro" id="IPR000417">
    <property type="entry name" value="Hyethyz_kinase"/>
</dbReference>
<evidence type="ECO:0000256" key="1">
    <source>
        <dbReference type="ARBA" id="ARBA00001771"/>
    </source>
</evidence>
<organism evidence="12 13">
    <name type="scientific">Natranaerobius trueperi</name>
    <dbReference type="NCBI Taxonomy" id="759412"/>
    <lineage>
        <taxon>Bacteria</taxon>
        <taxon>Bacillati</taxon>
        <taxon>Bacillota</taxon>
        <taxon>Clostridia</taxon>
        <taxon>Natranaerobiales</taxon>
        <taxon>Natranaerobiaceae</taxon>
        <taxon>Natranaerobius</taxon>
    </lineage>
</organism>
<dbReference type="GO" id="GO:0009228">
    <property type="term" value="P:thiamine biosynthetic process"/>
    <property type="evidence" value="ECO:0007669"/>
    <property type="project" value="UniProtKB-KW"/>
</dbReference>
<feature type="binding site" evidence="11">
    <location>
        <position position="171"/>
    </location>
    <ligand>
        <name>ATP</name>
        <dbReference type="ChEBI" id="CHEBI:30616"/>
    </ligand>
</feature>
<feature type="binding site" evidence="11">
    <location>
        <position position="198"/>
    </location>
    <ligand>
        <name>substrate</name>
    </ligand>
</feature>
<keyword evidence="10 11" id="KW-0784">Thiamine biosynthesis</keyword>
<dbReference type="Pfam" id="PF02110">
    <property type="entry name" value="HK"/>
    <property type="match status" value="1"/>
</dbReference>
<keyword evidence="5 11" id="KW-0479">Metal-binding</keyword>
<feature type="binding site" evidence="11">
    <location>
        <position position="125"/>
    </location>
    <ligand>
        <name>ATP</name>
        <dbReference type="ChEBI" id="CHEBI:30616"/>
    </ligand>
</feature>
<accession>A0A226BUJ6</accession>
<dbReference type="PIRSF" id="PIRSF000513">
    <property type="entry name" value="Thz_kinase"/>
    <property type="match status" value="1"/>
</dbReference>
<keyword evidence="13" id="KW-1185">Reference proteome</keyword>
<sequence length="273" mass="29184">MSSFKSNFKLGDYLTLVRQENPLVHAITNHVTINDCANITLAAGASPAMCESKEEVSDFVPFAKALYINIGTINKEHKKSIYLAAEKASRLEIPIVVDPVGAVAIKSRQDLVKDLLTNYSVSCIKGNNAEIKCLAGRRTHGKGMDSLDTGKDIQMVNSELSEKYNTMVLSTGKTDLITKGSTTVKVSNGTPLLGRITGSGCMLGILISAFIGVSDNDLEAVIAGIVSMGIVGELAEESISSTTDLGSFRVKIFDYMAALTSEKLQERGNVSVL</sequence>
<gene>
    <name evidence="11" type="primary">thiM</name>
    <name evidence="12" type="ORF">CDO51_12830</name>
</gene>
<dbReference type="GO" id="GO:0000287">
    <property type="term" value="F:magnesium ion binding"/>
    <property type="evidence" value="ECO:0007669"/>
    <property type="project" value="UniProtKB-UniRule"/>
</dbReference>
<feature type="binding site" evidence="11">
    <location>
        <position position="49"/>
    </location>
    <ligand>
        <name>substrate</name>
    </ligand>
</feature>
<evidence type="ECO:0000256" key="11">
    <source>
        <dbReference type="HAMAP-Rule" id="MF_00228"/>
    </source>
</evidence>
<comment type="caution">
    <text evidence="12">The sequence shown here is derived from an EMBL/GenBank/DDBJ whole genome shotgun (WGS) entry which is preliminary data.</text>
</comment>
<dbReference type="OrthoDB" id="9778146at2"/>
<keyword evidence="9 11" id="KW-0460">Magnesium</keyword>
<dbReference type="PRINTS" id="PR01099">
    <property type="entry name" value="HYETHTZKNASE"/>
</dbReference>
<evidence type="ECO:0000256" key="6">
    <source>
        <dbReference type="ARBA" id="ARBA00022741"/>
    </source>
</evidence>
<evidence type="ECO:0000256" key="2">
    <source>
        <dbReference type="ARBA" id="ARBA00001946"/>
    </source>
</evidence>
<dbReference type="GO" id="GO:0009229">
    <property type="term" value="P:thiamine diphosphate biosynthetic process"/>
    <property type="evidence" value="ECO:0007669"/>
    <property type="project" value="UniProtKB-UniRule"/>
</dbReference>
<comment type="function">
    <text evidence="11">Catalyzes the phosphorylation of the hydroxyl group of 4-methyl-5-beta-hydroxyethylthiazole (THZ).</text>
</comment>
<dbReference type="AlphaFoldDB" id="A0A226BUJ6"/>
<dbReference type="GO" id="GO:0004417">
    <property type="term" value="F:hydroxyethylthiazole kinase activity"/>
    <property type="evidence" value="ECO:0007669"/>
    <property type="project" value="UniProtKB-UniRule"/>
</dbReference>
<dbReference type="SUPFAM" id="SSF53613">
    <property type="entry name" value="Ribokinase-like"/>
    <property type="match status" value="1"/>
</dbReference>
<dbReference type="EC" id="2.7.1.50" evidence="11"/>
<comment type="similarity">
    <text evidence="11">Belongs to the Thz kinase family.</text>
</comment>
<dbReference type="RefSeq" id="WP_089024620.1">
    <property type="nucleotide sequence ID" value="NZ_NIQC01000053.1"/>
</dbReference>
<comment type="cofactor">
    <cofactor evidence="2 11">
        <name>Mg(2+)</name>
        <dbReference type="ChEBI" id="CHEBI:18420"/>
    </cofactor>
</comment>
<dbReference type="EMBL" id="NIQC01000053">
    <property type="protein sequence ID" value="OWZ82666.1"/>
    <property type="molecule type" value="Genomic_DNA"/>
</dbReference>
<dbReference type="CDD" id="cd01170">
    <property type="entry name" value="THZ_kinase"/>
    <property type="match status" value="1"/>
</dbReference>
<keyword evidence="8 11" id="KW-0067">ATP-binding</keyword>
<dbReference type="HAMAP" id="MF_00228">
    <property type="entry name" value="Thz_kinase"/>
    <property type="match status" value="1"/>
</dbReference>
<dbReference type="NCBIfam" id="TIGR00694">
    <property type="entry name" value="thiM"/>
    <property type="match status" value="1"/>
</dbReference>
<evidence type="ECO:0000313" key="13">
    <source>
        <dbReference type="Proteomes" id="UP000214588"/>
    </source>
</evidence>
<keyword evidence="4 11" id="KW-0808">Transferase</keyword>
<evidence type="ECO:0000256" key="7">
    <source>
        <dbReference type="ARBA" id="ARBA00022777"/>
    </source>
</evidence>
<proteinExistence type="inferred from homology"/>
<dbReference type="GO" id="GO:0005524">
    <property type="term" value="F:ATP binding"/>
    <property type="evidence" value="ECO:0007669"/>
    <property type="project" value="UniProtKB-UniRule"/>
</dbReference>
<evidence type="ECO:0000256" key="10">
    <source>
        <dbReference type="ARBA" id="ARBA00022977"/>
    </source>
</evidence>
<reference evidence="12 13" key="1">
    <citation type="submission" date="2017-06" db="EMBL/GenBank/DDBJ databases">
        <title>Draft Genome Sequence of Natranaerobius trueperi halophilic, alkalithermophilic bacteria from soda lakes.</title>
        <authorList>
            <person name="Zhao B."/>
        </authorList>
    </citation>
    <scope>NUCLEOTIDE SEQUENCE [LARGE SCALE GENOMIC DNA]</scope>
    <source>
        <strain evidence="12 13">DSM 18760</strain>
    </source>
</reference>